<dbReference type="Pfam" id="PF00931">
    <property type="entry name" value="NB-ARC"/>
    <property type="match status" value="1"/>
</dbReference>
<dbReference type="SUPFAM" id="SSF52540">
    <property type="entry name" value="P-loop containing nucleoside triphosphate hydrolases"/>
    <property type="match status" value="1"/>
</dbReference>
<dbReference type="InterPro" id="IPR027417">
    <property type="entry name" value="P-loop_NTPase"/>
</dbReference>
<keyword evidence="4" id="KW-1185">Reference proteome</keyword>
<keyword evidence="1" id="KW-0611">Plant defense</keyword>
<dbReference type="AlphaFoldDB" id="A0A392RQA6"/>
<reference evidence="3 4" key="1">
    <citation type="journal article" date="2018" name="Front. Plant Sci.">
        <title>Red Clover (Trifolium pratense) and Zigzag Clover (T. medium) - A Picture of Genomic Similarities and Differences.</title>
        <authorList>
            <person name="Dluhosova J."/>
            <person name="Istvanek J."/>
            <person name="Nedelnik J."/>
            <person name="Repkova J."/>
        </authorList>
    </citation>
    <scope>NUCLEOTIDE SEQUENCE [LARGE SCALE GENOMIC DNA]</scope>
    <source>
        <strain evidence="4">cv. 10/8</strain>
        <tissue evidence="3">Leaf</tissue>
    </source>
</reference>
<accession>A0A392RQA6</accession>
<feature type="non-terminal residue" evidence="3">
    <location>
        <position position="111"/>
    </location>
</feature>
<dbReference type="Proteomes" id="UP000265520">
    <property type="component" value="Unassembled WGS sequence"/>
</dbReference>
<evidence type="ECO:0000256" key="1">
    <source>
        <dbReference type="ARBA" id="ARBA00022821"/>
    </source>
</evidence>
<dbReference type="PANTHER" id="PTHR36766">
    <property type="entry name" value="PLANT BROAD-SPECTRUM MILDEW RESISTANCE PROTEIN RPW8"/>
    <property type="match status" value="1"/>
</dbReference>
<dbReference type="GO" id="GO:0043531">
    <property type="term" value="F:ADP binding"/>
    <property type="evidence" value="ECO:0007669"/>
    <property type="project" value="InterPro"/>
</dbReference>
<evidence type="ECO:0000259" key="2">
    <source>
        <dbReference type="Pfam" id="PF00931"/>
    </source>
</evidence>
<dbReference type="InterPro" id="IPR002182">
    <property type="entry name" value="NB-ARC"/>
</dbReference>
<dbReference type="GO" id="GO:0006952">
    <property type="term" value="P:defense response"/>
    <property type="evidence" value="ECO:0007669"/>
    <property type="project" value="UniProtKB-KW"/>
</dbReference>
<sequence length="111" mass="12698">MWVCVSDEFELKHVLVKILNSASAFDPNPIHQENFKNFDVEQLQNHLRNTLVGQKFLLILDDVWNEDRFKWEELKDIIQGVTGAEGSKLILTTRSHTVANVTGTSSPHILQ</sequence>
<organism evidence="3 4">
    <name type="scientific">Trifolium medium</name>
    <dbReference type="NCBI Taxonomy" id="97028"/>
    <lineage>
        <taxon>Eukaryota</taxon>
        <taxon>Viridiplantae</taxon>
        <taxon>Streptophyta</taxon>
        <taxon>Embryophyta</taxon>
        <taxon>Tracheophyta</taxon>
        <taxon>Spermatophyta</taxon>
        <taxon>Magnoliopsida</taxon>
        <taxon>eudicotyledons</taxon>
        <taxon>Gunneridae</taxon>
        <taxon>Pentapetalae</taxon>
        <taxon>rosids</taxon>
        <taxon>fabids</taxon>
        <taxon>Fabales</taxon>
        <taxon>Fabaceae</taxon>
        <taxon>Papilionoideae</taxon>
        <taxon>50 kb inversion clade</taxon>
        <taxon>NPAAA clade</taxon>
        <taxon>Hologalegina</taxon>
        <taxon>IRL clade</taxon>
        <taxon>Trifolieae</taxon>
        <taxon>Trifolium</taxon>
    </lineage>
</organism>
<dbReference type="EMBL" id="LXQA010247933">
    <property type="protein sequence ID" value="MCI37745.1"/>
    <property type="molecule type" value="Genomic_DNA"/>
</dbReference>
<evidence type="ECO:0000313" key="4">
    <source>
        <dbReference type="Proteomes" id="UP000265520"/>
    </source>
</evidence>
<evidence type="ECO:0000313" key="3">
    <source>
        <dbReference type="EMBL" id="MCI37745.1"/>
    </source>
</evidence>
<protein>
    <submittedName>
        <fullName evidence="3">Disease resistance protein</fullName>
    </submittedName>
</protein>
<comment type="caution">
    <text evidence="3">The sequence shown here is derived from an EMBL/GenBank/DDBJ whole genome shotgun (WGS) entry which is preliminary data.</text>
</comment>
<dbReference type="PANTHER" id="PTHR36766:SF61">
    <property type="entry name" value="NB-ARC DOMAIN DISEASE RESISTANCE PROTEIN"/>
    <property type="match status" value="1"/>
</dbReference>
<dbReference type="Gene3D" id="3.40.50.300">
    <property type="entry name" value="P-loop containing nucleotide triphosphate hydrolases"/>
    <property type="match status" value="1"/>
</dbReference>
<proteinExistence type="predicted"/>
<feature type="domain" description="NB-ARC" evidence="2">
    <location>
        <begin position="1"/>
        <end position="106"/>
    </location>
</feature>
<name>A0A392RQA6_9FABA</name>